<feature type="compositionally biased region" description="Low complexity" evidence="5">
    <location>
        <begin position="250"/>
        <end position="262"/>
    </location>
</feature>
<feature type="region of interest" description="Disordered" evidence="5">
    <location>
        <begin position="160"/>
        <end position="262"/>
    </location>
</feature>
<evidence type="ECO:0000313" key="7">
    <source>
        <dbReference type="EMBL" id="PFX29935.1"/>
    </source>
</evidence>
<protein>
    <submittedName>
        <fullName evidence="7">Adaptin ear-binding coat-associated protein 2</fullName>
    </submittedName>
</protein>
<dbReference type="InterPro" id="IPR012466">
    <property type="entry name" value="NECAP_PHear"/>
</dbReference>
<dbReference type="PANTHER" id="PTHR12847:SF9">
    <property type="entry name" value="NECAP-LIKE PROTEIN CG9132"/>
    <property type="match status" value="1"/>
</dbReference>
<feature type="compositionally biased region" description="Pro residues" evidence="5">
    <location>
        <begin position="183"/>
        <end position="199"/>
    </location>
</feature>
<accession>A0A2B4SNE7</accession>
<dbReference type="AlphaFoldDB" id="A0A2B4SNE7"/>
<evidence type="ECO:0000259" key="6">
    <source>
        <dbReference type="Pfam" id="PF07933"/>
    </source>
</evidence>
<evidence type="ECO:0000313" key="8">
    <source>
        <dbReference type="Proteomes" id="UP000225706"/>
    </source>
</evidence>
<dbReference type="InterPro" id="IPR011993">
    <property type="entry name" value="PH-like_dom_sf"/>
</dbReference>
<keyword evidence="8" id="KW-1185">Reference proteome</keyword>
<organism evidence="7 8">
    <name type="scientific">Stylophora pistillata</name>
    <name type="common">Smooth cauliflower coral</name>
    <dbReference type="NCBI Taxonomy" id="50429"/>
    <lineage>
        <taxon>Eukaryota</taxon>
        <taxon>Metazoa</taxon>
        <taxon>Cnidaria</taxon>
        <taxon>Anthozoa</taxon>
        <taxon>Hexacorallia</taxon>
        <taxon>Scleractinia</taxon>
        <taxon>Astrocoeniina</taxon>
        <taxon>Pocilloporidae</taxon>
        <taxon>Stylophora</taxon>
    </lineage>
</organism>
<dbReference type="OrthoDB" id="10265489at2759"/>
<proteinExistence type="inferred from homology"/>
<reference evidence="8" key="1">
    <citation type="journal article" date="2017" name="bioRxiv">
        <title>Comparative analysis of the genomes of Stylophora pistillata and Acropora digitifera provides evidence for extensive differences between species of corals.</title>
        <authorList>
            <person name="Voolstra C.R."/>
            <person name="Li Y."/>
            <person name="Liew Y.J."/>
            <person name="Baumgarten S."/>
            <person name="Zoccola D."/>
            <person name="Flot J.-F."/>
            <person name="Tambutte S."/>
            <person name="Allemand D."/>
            <person name="Aranda M."/>
        </authorList>
    </citation>
    <scope>NUCLEOTIDE SEQUENCE [LARGE SCALE GENOMIC DNA]</scope>
</reference>
<feature type="domain" description="NECAP PHear" evidence="6">
    <location>
        <begin position="4"/>
        <end position="161"/>
    </location>
</feature>
<dbReference type="STRING" id="50429.A0A2B4SNE7"/>
<comment type="caution">
    <text evidence="7">The sequence shown here is derived from an EMBL/GenBank/DDBJ whole genome shotgun (WGS) entry which is preliminary data.</text>
</comment>
<keyword evidence="4" id="KW-0653">Protein transport</keyword>
<gene>
    <name evidence="7" type="primary">Necap2</name>
    <name evidence="7" type="ORF">AWC38_SpisGene5301</name>
</gene>
<dbReference type="Proteomes" id="UP000225706">
    <property type="component" value="Unassembled WGS sequence"/>
</dbReference>
<evidence type="ECO:0000256" key="4">
    <source>
        <dbReference type="ARBA" id="ARBA00022927"/>
    </source>
</evidence>
<dbReference type="FunFam" id="2.30.29.30:FF:000064">
    <property type="entry name" value="Adaptin ear-binding coat-associated protein 1"/>
    <property type="match status" value="1"/>
</dbReference>
<feature type="compositionally biased region" description="Low complexity" evidence="5">
    <location>
        <begin position="228"/>
        <end position="243"/>
    </location>
</feature>
<dbReference type="GO" id="GO:0015031">
    <property type="term" value="P:protein transport"/>
    <property type="evidence" value="ECO:0007669"/>
    <property type="project" value="UniProtKB-KW"/>
</dbReference>
<comment type="similarity">
    <text evidence="1">Belongs to the NECAP family.</text>
</comment>
<keyword evidence="2" id="KW-0813">Transport</keyword>
<evidence type="ECO:0000256" key="5">
    <source>
        <dbReference type="SAM" id="MobiDB-lite"/>
    </source>
</evidence>
<dbReference type="CDD" id="cd13228">
    <property type="entry name" value="PHear_NECAP"/>
    <property type="match status" value="1"/>
</dbReference>
<evidence type="ECO:0000256" key="3">
    <source>
        <dbReference type="ARBA" id="ARBA00022583"/>
    </source>
</evidence>
<keyword evidence="3" id="KW-0254">Endocytosis</keyword>
<dbReference type="GO" id="GO:0030125">
    <property type="term" value="C:clathrin vesicle coat"/>
    <property type="evidence" value="ECO:0007669"/>
    <property type="project" value="TreeGrafter"/>
</dbReference>
<dbReference type="GO" id="GO:0006897">
    <property type="term" value="P:endocytosis"/>
    <property type="evidence" value="ECO:0007669"/>
    <property type="project" value="UniProtKB-KW"/>
</dbReference>
<dbReference type="SUPFAM" id="SSF50729">
    <property type="entry name" value="PH domain-like"/>
    <property type="match status" value="1"/>
</dbReference>
<evidence type="ECO:0000256" key="1">
    <source>
        <dbReference type="ARBA" id="ARBA00007736"/>
    </source>
</evidence>
<sequence length="262" mass="28376">MEDYESVLCVKNECFIYKIPPRTSNRGYRAADWKLDQPDWTGRLRVCAKGKECYIKIEDKTSGELFAKCPVDDYPGIAVEGVLDSSRYFVLKIVDDSGRHAFIGMGFTDRGDSFDFNVALQDHFKWLKQSEKLAAEAEQPDLTPKLDLGFKEGQTIHINLGNRAPGASATSRPKPAGGGLGVIPPPPGGLAPKLAPPPGAGASPASGRRPSPNFQQQSHFSDLGNFGSTSTVPQQSQQQSTTSDWGDFTSASGSSDSSWVQF</sequence>
<dbReference type="Pfam" id="PF07933">
    <property type="entry name" value="DUF1681"/>
    <property type="match status" value="1"/>
</dbReference>
<dbReference type="PANTHER" id="PTHR12847">
    <property type="entry name" value="ATP-BINDING CASSETTE ABC TRANSPORTER-RELATED"/>
    <property type="match status" value="1"/>
</dbReference>
<dbReference type="EMBL" id="LSMT01000058">
    <property type="protein sequence ID" value="PFX29935.1"/>
    <property type="molecule type" value="Genomic_DNA"/>
</dbReference>
<name>A0A2B4SNE7_STYPI</name>
<evidence type="ECO:0000256" key="2">
    <source>
        <dbReference type="ARBA" id="ARBA00022448"/>
    </source>
</evidence>
<feature type="compositionally biased region" description="Low complexity" evidence="5">
    <location>
        <begin position="200"/>
        <end position="212"/>
    </location>
</feature>
<dbReference type="Gene3D" id="2.30.29.30">
    <property type="entry name" value="Pleckstrin-homology domain (PH domain)/Phosphotyrosine-binding domain (PTB)"/>
    <property type="match status" value="1"/>
</dbReference>